<evidence type="ECO:0000256" key="5">
    <source>
        <dbReference type="ARBA" id="ARBA00023101"/>
    </source>
</evidence>
<evidence type="ECO:0000256" key="8">
    <source>
        <dbReference type="SAM" id="MobiDB-lite"/>
    </source>
</evidence>
<feature type="domain" description="Tyrosinase copper-binding" evidence="10">
    <location>
        <begin position="371"/>
        <end position="382"/>
    </location>
</feature>
<dbReference type="InterPro" id="IPR002227">
    <property type="entry name" value="Tyrosinase_Cu-bd"/>
</dbReference>
<dbReference type="InParanoid" id="A0A3N4LB84"/>
<feature type="compositionally biased region" description="Basic and acidic residues" evidence="8">
    <location>
        <begin position="252"/>
        <end position="283"/>
    </location>
</feature>
<evidence type="ECO:0000256" key="3">
    <source>
        <dbReference type="ARBA" id="ARBA00022723"/>
    </source>
</evidence>
<feature type="domain" description="Tyrosinase copper-binding" evidence="9">
    <location>
        <begin position="79"/>
        <end position="96"/>
    </location>
</feature>
<dbReference type="EC" id="1.14.18.1" evidence="2"/>
<organism evidence="11 12">
    <name type="scientific">Terfezia boudieri ATCC MYA-4762</name>
    <dbReference type="NCBI Taxonomy" id="1051890"/>
    <lineage>
        <taxon>Eukaryota</taxon>
        <taxon>Fungi</taxon>
        <taxon>Dikarya</taxon>
        <taxon>Ascomycota</taxon>
        <taxon>Pezizomycotina</taxon>
        <taxon>Pezizomycetes</taxon>
        <taxon>Pezizales</taxon>
        <taxon>Pezizaceae</taxon>
        <taxon>Terfezia</taxon>
    </lineage>
</organism>
<sequence>MDLPPPRIRRSLHSLEDEWRAVPDGTVTELDTLIRAFWGIQNLPPDNENSFFRIAGYHGEPFQGKGVKEGKWWGGYCNHHNVLFPTWHRAYLLRLEDALRSIPGCQDVTLPFLDECLFLTARFSALLGPPDEVSILPGLPIPKPVFPDGPYIPRILTIPTVLLKGENIEIPNPLYSYRLQKPLDYQIDGADQRYSKPVGYETVRYPLSGLVGNPEDKRKTHLHNLNYVAESKRTTTLNQNVGAWLKGTVKITDDKKPETEKPGTEKPGTEKPGTEKPGTEKPGTRQPSDTTSVYSRFLNCLKAPNYTVFSNRESETAWNNQPSRVMAISLESPHDAIHLAVGGFYQKGVYNADPILGANGDMGANEMAGFDPIFYFHHCFIDYVFWQWQKRHGLTEKGSLQIDYDIGTGEAKGAGTRVVPGEAGYPLGDDEPEGTKLTMDTPLYPYKTPQGAYYTSHDVTNIADLGYDYGIGSLDVPLERKPEIRPLIPLIGESGAVDRSIALKMLVTGINRADYPGSFVIRTFSMLPSGEEVEVGREPILSRWHVGNCANCRDKLEAESVVAIDHAMLYHLEGGNQDREIEFRVKIHKFDEIFETQYPSRRRLDLPFAPPGGPPEPIIKSIFKLSGAS</sequence>
<evidence type="ECO:0000256" key="6">
    <source>
        <dbReference type="ARBA" id="ARBA00048233"/>
    </source>
</evidence>
<dbReference type="InterPro" id="IPR008922">
    <property type="entry name" value="Di-copper_centre_dom_sf"/>
</dbReference>
<dbReference type="PROSITE" id="PS00498">
    <property type="entry name" value="TYROSINASE_2"/>
    <property type="match status" value="1"/>
</dbReference>
<dbReference type="OrthoDB" id="6132182at2759"/>
<protein>
    <recommendedName>
        <fullName evidence="2">tyrosinase</fullName>
        <ecNumber evidence="2">1.14.18.1</ecNumber>
    </recommendedName>
</protein>
<dbReference type="EMBL" id="ML121576">
    <property type="protein sequence ID" value="RPB20147.1"/>
    <property type="molecule type" value="Genomic_DNA"/>
</dbReference>
<dbReference type="Proteomes" id="UP000267821">
    <property type="component" value="Unassembled WGS sequence"/>
</dbReference>
<dbReference type="GO" id="GO:0042438">
    <property type="term" value="P:melanin biosynthetic process"/>
    <property type="evidence" value="ECO:0007669"/>
    <property type="project" value="UniProtKB-KW"/>
</dbReference>
<dbReference type="PANTHER" id="PTHR11474:SF76">
    <property type="entry name" value="SHKT DOMAIN-CONTAINING PROTEIN"/>
    <property type="match status" value="1"/>
</dbReference>
<dbReference type="Pfam" id="PF00264">
    <property type="entry name" value="Tyrosinase"/>
    <property type="match status" value="1"/>
</dbReference>
<dbReference type="AlphaFoldDB" id="A0A3N4LB84"/>
<dbReference type="GO" id="GO:0004503">
    <property type="term" value="F:tyrosinase activity"/>
    <property type="evidence" value="ECO:0007669"/>
    <property type="project" value="UniProtKB-EC"/>
</dbReference>
<comment type="similarity">
    <text evidence="1">Belongs to the tyrosinase family.</text>
</comment>
<reference evidence="11 12" key="1">
    <citation type="journal article" date="2018" name="Nat. Ecol. Evol.">
        <title>Pezizomycetes genomes reveal the molecular basis of ectomycorrhizal truffle lifestyle.</title>
        <authorList>
            <person name="Murat C."/>
            <person name="Payen T."/>
            <person name="Noel B."/>
            <person name="Kuo A."/>
            <person name="Morin E."/>
            <person name="Chen J."/>
            <person name="Kohler A."/>
            <person name="Krizsan K."/>
            <person name="Balestrini R."/>
            <person name="Da Silva C."/>
            <person name="Montanini B."/>
            <person name="Hainaut M."/>
            <person name="Levati E."/>
            <person name="Barry K.W."/>
            <person name="Belfiori B."/>
            <person name="Cichocki N."/>
            <person name="Clum A."/>
            <person name="Dockter R.B."/>
            <person name="Fauchery L."/>
            <person name="Guy J."/>
            <person name="Iotti M."/>
            <person name="Le Tacon F."/>
            <person name="Lindquist E.A."/>
            <person name="Lipzen A."/>
            <person name="Malagnac F."/>
            <person name="Mello A."/>
            <person name="Molinier V."/>
            <person name="Miyauchi S."/>
            <person name="Poulain J."/>
            <person name="Riccioni C."/>
            <person name="Rubini A."/>
            <person name="Sitrit Y."/>
            <person name="Splivallo R."/>
            <person name="Traeger S."/>
            <person name="Wang M."/>
            <person name="Zifcakova L."/>
            <person name="Wipf D."/>
            <person name="Zambonelli A."/>
            <person name="Paolocci F."/>
            <person name="Nowrousian M."/>
            <person name="Ottonello S."/>
            <person name="Baldrian P."/>
            <person name="Spatafora J.W."/>
            <person name="Henrissat B."/>
            <person name="Nagy L.G."/>
            <person name="Aury J.M."/>
            <person name="Wincker P."/>
            <person name="Grigoriev I.V."/>
            <person name="Bonfante P."/>
            <person name="Martin F.M."/>
        </authorList>
    </citation>
    <scope>NUCLEOTIDE SEQUENCE [LARGE SCALE GENOMIC DNA]</scope>
    <source>
        <strain evidence="11 12">ATCC MYA-4762</strain>
    </source>
</reference>
<dbReference type="GO" id="GO:0046872">
    <property type="term" value="F:metal ion binding"/>
    <property type="evidence" value="ECO:0007669"/>
    <property type="project" value="UniProtKB-KW"/>
</dbReference>
<comment type="catalytic activity">
    <reaction evidence="7">
        <text>L-tyrosine + O2 = L-dopaquinone + H2O</text>
        <dbReference type="Rhea" id="RHEA:18117"/>
        <dbReference type="ChEBI" id="CHEBI:15377"/>
        <dbReference type="ChEBI" id="CHEBI:15379"/>
        <dbReference type="ChEBI" id="CHEBI:57924"/>
        <dbReference type="ChEBI" id="CHEBI:58315"/>
        <dbReference type="EC" id="1.14.18.1"/>
    </reaction>
</comment>
<name>A0A3N4LB84_9PEZI</name>
<feature type="region of interest" description="Disordered" evidence="8">
    <location>
        <begin position="413"/>
        <end position="434"/>
    </location>
</feature>
<comment type="catalytic activity">
    <reaction evidence="6">
        <text>2 L-dopa + O2 = 2 L-dopaquinone + 2 H2O</text>
        <dbReference type="Rhea" id="RHEA:34287"/>
        <dbReference type="ChEBI" id="CHEBI:15377"/>
        <dbReference type="ChEBI" id="CHEBI:15379"/>
        <dbReference type="ChEBI" id="CHEBI:57504"/>
        <dbReference type="ChEBI" id="CHEBI:57924"/>
        <dbReference type="EC" id="1.14.18.1"/>
    </reaction>
</comment>
<evidence type="ECO:0000313" key="12">
    <source>
        <dbReference type="Proteomes" id="UP000267821"/>
    </source>
</evidence>
<evidence type="ECO:0000259" key="9">
    <source>
        <dbReference type="PROSITE" id="PS00497"/>
    </source>
</evidence>
<proteinExistence type="inferred from homology"/>
<evidence type="ECO:0000259" key="10">
    <source>
        <dbReference type="PROSITE" id="PS00498"/>
    </source>
</evidence>
<dbReference type="PANTHER" id="PTHR11474">
    <property type="entry name" value="TYROSINASE FAMILY MEMBER"/>
    <property type="match status" value="1"/>
</dbReference>
<evidence type="ECO:0000256" key="4">
    <source>
        <dbReference type="ARBA" id="ARBA00023008"/>
    </source>
</evidence>
<evidence type="ECO:0000256" key="2">
    <source>
        <dbReference type="ARBA" id="ARBA00011906"/>
    </source>
</evidence>
<accession>A0A3N4LB84</accession>
<gene>
    <name evidence="11" type="ORF">L211DRAFT_570534</name>
</gene>
<dbReference type="STRING" id="1051890.A0A3N4LB84"/>
<feature type="region of interest" description="Disordered" evidence="8">
    <location>
        <begin position="252"/>
        <end position="291"/>
    </location>
</feature>
<keyword evidence="12" id="KW-1185">Reference proteome</keyword>
<dbReference type="Gene3D" id="1.10.1280.10">
    <property type="entry name" value="Di-copper center containing domain from catechol oxidase"/>
    <property type="match status" value="1"/>
</dbReference>
<keyword evidence="5" id="KW-0470">Melanin biosynthesis</keyword>
<evidence type="ECO:0000256" key="7">
    <source>
        <dbReference type="ARBA" id="ARBA00048881"/>
    </source>
</evidence>
<dbReference type="PROSITE" id="PS00497">
    <property type="entry name" value="TYROSINASE_1"/>
    <property type="match status" value="1"/>
</dbReference>
<dbReference type="InterPro" id="IPR050316">
    <property type="entry name" value="Tyrosinase/Hemocyanin"/>
</dbReference>
<dbReference type="SUPFAM" id="SSF48056">
    <property type="entry name" value="Di-copper centre-containing domain"/>
    <property type="match status" value="1"/>
</dbReference>
<keyword evidence="3" id="KW-0479">Metal-binding</keyword>
<evidence type="ECO:0000256" key="1">
    <source>
        <dbReference type="ARBA" id="ARBA00009928"/>
    </source>
</evidence>
<evidence type="ECO:0000313" key="11">
    <source>
        <dbReference type="EMBL" id="RPB20147.1"/>
    </source>
</evidence>
<keyword evidence="4" id="KW-0186">Copper</keyword>